<comment type="caution">
    <text evidence="2">The sequence shown here is derived from an EMBL/GenBank/DDBJ whole genome shotgun (WGS) entry which is preliminary data.</text>
</comment>
<sequence length="91" mass="10324">MFNGDIQFDIDSVQRSQYKRAGSKLTQWAMKYSGGLIKDEEQAHYVLLGFTVLAIIVSMFLFFGGKEKPYMPSRQEIQRAMTLPPNGATTK</sequence>
<dbReference type="EMBL" id="MNYX01000052">
    <property type="protein sequence ID" value="OIP65279.1"/>
    <property type="molecule type" value="Genomic_DNA"/>
</dbReference>
<accession>A0A1J5G9I3</accession>
<feature type="transmembrane region" description="Helical" evidence="1">
    <location>
        <begin position="43"/>
        <end position="64"/>
    </location>
</feature>
<reference evidence="2 3" key="1">
    <citation type="journal article" date="2016" name="Environ. Microbiol.">
        <title>Genomic resolution of a cold subsurface aquifer community provides metabolic insights for novel microbes adapted to high CO concentrations.</title>
        <authorList>
            <person name="Probst A.J."/>
            <person name="Castelle C.J."/>
            <person name="Singh A."/>
            <person name="Brown C.T."/>
            <person name="Anantharaman K."/>
            <person name="Sharon I."/>
            <person name="Hug L.A."/>
            <person name="Burstein D."/>
            <person name="Emerson J.B."/>
            <person name="Thomas B.C."/>
            <person name="Banfield J.F."/>
        </authorList>
    </citation>
    <scope>NUCLEOTIDE SEQUENCE [LARGE SCALE GENOMIC DNA]</scope>
    <source>
        <strain evidence="2">CG2_30_43_9</strain>
    </source>
</reference>
<proteinExistence type="predicted"/>
<keyword evidence="1" id="KW-1133">Transmembrane helix</keyword>
<dbReference type="Proteomes" id="UP000182059">
    <property type="component" value="Unassembled WGS sequence"/>
</dbReference>
<evidence type="ECO:0000313" key="3">
    <source>
        <dbReference type="Proteomes" id="UP000182059"/>
    </source>
</evidence>
<evidence type="ECO:0000256" key="1">
    <source>
        <dbReference type="SAM" id="Phobius"/>
    </source>
</evidence>
<evidence type="ECO:0000313" key="2">
    <source>
        <dbReference type="EMBL" id="OIP65279.1"/>
    </source>
</evidence>
<gene>
    <name evidence="2" type="ORF">AUK15_02060</name>
</gene>
<protein>
    <submittedName>
        <fullName evidence="2">Uncharacterized protein</fullName>
    </submittedName>
</protein>
<keyword evidence="1" id="KW-0472">Membrane</keyword>
<name>A0A1J5G9I3_9BACT</name>
<keyword evidence="1" id="KW-0812">Transmembrane</keyword>
<dbReference type="AlphaFoldDB" id="A0A1J5G9I3"/>
<organism evidence="2 3">
    <name type="scientific">Candidatus Nomurabacteria bacterium CG2_30_43_9</name>
    <dbReference type="NCBI Taxonomy" id="1805283"/>
    <lineage>
        <taxon>Bacteria</taxon>
        <taxon>Candidatus Nomuraibacteriota</taxon>
    </lineage>
</organism>